<dbReference type="AlphaFoldDB" id="A0A2U1IVR2"/>
<sequence length="84" mass="9466">MLKKGAKSIIQYWKSKALKTFSMATSSAVSEKNFSTFGFIHSKLLNRLSKSNLKNLVYIKTNGLQMLKELAVDDYESGSEEIID</sequence>
<keyword evidence="2" id="KW-1185">Reference proteome</keyword>
<evidence type="ECO:0008006" key="3">
    <source>
        <dbReference type="Google" id="ProtNLM"/>
    </source>
</evidence>
<name>A0A2U1IVR2_SMIAN</name>
<protein>
    <recommendedName>
        <fullName evidence="3">HAT C-terminal dimerisation domain-containing protein</fullName>
    </recommendedName>
</protein>
<comment type="caution">
    <text evidence="1">The sequence shown here is derived from an EMBL/GenBank/DDBJ whole genome shotgun (WGS) entry which is preliminary data.</text>
</comment>
<organism evidence="1 2">
    <name type="scientific">Smittium angustum</name>
    <dbReference type="NCBI Taxonomy" id="133377"/>
    <lineage>
        <taxon>Eukaryota</taxon>
        <taxon>Fungi</taxon>
        <taxon>Fungi incertae sedis</taxon>
        <taxon>Zoopagomycota</taxon>
        <taxon>Kickxellomycotina</taxon>
        <taxon>Harpellomycetes</taxon>
        <taxon>Harpellales</taxon>
        <taxon>Legeriomycetaceae</taxon>
        <taxon>Smittium</taxon>
    </lineage>
</organism>
<dbReference type="InterPro" id="IPR012337">
    <property type="entry name" value="RNaseH-like_sf"/>
</dbReference>
<reference evidence="1 2" key="1">
    <citation type="journal article" date="2018" name="MBio">
        <title>Comparative Genomics Reveals the Core Gene Toolbox for the Fungus-Insect Symbiosis.</title>
        <authorList>
            <person name="Wang Y."/>
            <person name="Stata M."/>
            <person name="Wang W."/>
            <person name="Stajich J.E."/>
            <person name="White M.M."/>
            <person name="Moncalvo J.M."/>
        </authorList>
    </citation>
    <scope>NUCLEOTIDE SEQUENCE [LARGE SCALE GENOMIC DNA]</scope>
    <source>
        <strain evidence="1 2">AUS-126-30</strain>
    </source>
</reference>
<proteinExistence type="predicted"/>
<evidence type="ECO:0000313" key="2">
    <source>
        <dbReference type="Proteomes" id="UP000245591"/>
    </source>
</evidence>
<gene>
    <name evidence="1" type="ORF">BB558_007262</name>
</gene>
<dbReference type="EMBL" id="MBFU01001119">
    <property type="protein sequence ID" value="PVZ96812.1"/>
    <property type="molecule type" value="Genomic_DNA"/>
</dbReference>
<accession>A0A2U1IVR2</accession>
<dbReference type="SUPFAM" id="SSF53098">
    <property type="entry name" value="Ribonuclease H-like"/>
    <property type="match status" value="1"/>
</dbReference>
<dbReference type="Proteomes" id="UP000245591">
    <property type="component" value="Unassembled WGS sequence"/>
</dbReference>
<evidence type="ECO:0000313" key="1">
    <source>
        <dbReference type="EMBL" id="PVZ96812.1"/>
    </source>
</evidence>